<evidence type="ECO:0000256" key="1">
    <source>
        <dbReference type="SAM" id="Phobius"/>
    </source>
</evidence>
<sequence>MSYLFLGLSLLIGLLLIVSRSVFYRYYDKINFNIKKSLDKMLRIIYFAPVIVLFIILILTFTYFKSKGFIRLSHAWLVVNFWVGSVIFYYIAIETAKIQKLVILLPVAGMVISMFAAIYLTPLQHYESVFYNINIMIPNVFGLIMLITSYYTNHKLLTKEAKK</sequence>
<dbReference type="RefSeq" id="WP_202749597.1">
    <property type="nucleotide sequence ID" value="NZ_JAESWC010000008.1"/>
</dbReference>
<keyword evidence="3" id="KW-1185">Reference proteome</keyword>
<proteinExistence type="predicted"/>
<keyword evidence="1" id="KW-1133">Transmembrane helix</keyword>
<feature type="transmembrane region" description="Helical" evidence="1">
    <location>
        <begin position="70"/>
        <end position="92"/>
    </location>
</feature>
<evidence type="ECO:0000313" key="2">
    <source>
        <dbReference type="EMBL" id="MBL4936851.1"/>
    </source>
</evidence>
<organism evidence="2 3">
    <name type="scientific">Clostridium rhizosphaerae</name>
    <dbReference type="NCBI Taxonomy" id="2803861"/>
    <lineage>
        <taxon>Bacteria</taxon>
        <taxon>Bacillati</taxon>
        <taxon>Bacillota</taxon>
        <taxon>Clostridia</taxon>
        <taxon>Eubacteriales</taxon>
        <taxon>Clostridiaceae</taxon>
        <taxon>Clostridium</taxon>
    </lineage>
</organism>
<keyword evidence="1" id="KW-0472">Membrane</keyword>
<name>A0ABS1TC63_9CLOT</name>
<protein>
    <submittedName>
        <fullName evidence="2">Uncharacterized protein</fullName>
    </submittedName>
</protein>
<feature type="transmembrane region" description="Helical" evidence="1">
    <location>
        <begin position="44"/>
        <end position="64"/>
    </location>
</feature>
<dbReference type="EMBL" id="JAESWC010000008">
    <property type="protein sequence ID" value="MBL4936851.1"/>
    <property type="molecule type" value="Genomic_DNA"/>
</dbReference>
<comment type="caution">
    <text evidence="2">The sequence shown here is derived from an EMBL/GenBank/DDBJ whole genome shotgun (WGS) entry which is preliminary data.</text>
</comment>
<gene>
    <name evidence="2" type="ORF">JK636_13905</name>
</gene>
<keyword evidence="1" id="KW-0812">Transmembrane</keyword>
<feature type="transmembrane region" description="Helical" evidence="1">
    <location>
        <begin position="133"/>
        <end position="153"/>
    </location>
</feature>
<reference evidence="2 3" key="1">
    <citation type="submission" date="2021-01" db="EMBL/GenBank/DDBJ databases">
        <title>Genome public.</title>
        <authorList>
            <person name="Liu C."/>
            <person name="Sun Q."/>
        </authorList>
    </citation>
    <scope>NUCLEOTIDE SEQUENCE [LARGE SCALE GENOMIC DNA]</scope>
    <source>
        <strain evidence="2 3">YIM B02515</strain>
    </source>
</reference>
<feature type="transmembrane region" description="Helical" evidence="1">
    <location>
        <begin position="6"/>
        <end position="23"/>
    </location>
</feature>
<feature type="transmembrane region" description="Helical" evidence="1">
    <location>
        <begin position="101"/>
        <end position="121"/>
    </location>
</feature>
<evidence type="ECO:0000313" key="3">
    <source>
        <dbReference type="Proteomes" id="UP000632377"/>
    </source>
</evidence>
<dbReference type="Proteomes" id="UP000632377">
    <property type="component" value="Unassembled WGS sequence"/>
</dbReference>
<accession>A0ABS1TC63</accession>